<evidence type="ECO:0000313" key="5">
    <source>
        <dbReference type="Proteomes" id="UP000663854"/>
    </source>
</evidence>
<dbReference type="EMBL" id="CAJNOH010000358">
    <property type="protein sequence ID" value="CAF1012879.1"/>
    <property type="molecule type" value="Genomic_DNA"/>
</dbReference>
<dbReference type="EMBL" id="CAJNOL010000555">
    <property type="protein sequence ID" value="CAF1114174.1"/>
    <property type="molecule type" value="Genomic_DNA"/>
</dbReference>
<dbReference type="Proteomes" id="UP000663854">
    <property type="component" value="Unassembled WGS sequence"/>
</dbReference>
<protein>
    <submittedName>
        <fullName evidence="3">Uncharacterized protein</fullName>
    </submittedName>
</protein>
<name>A0A814HRB8_9BILA</name>
<comment type="caution">
    <text evidence="3">The sequence shown here is derived from an EMBL/GenBank/DDBJ whole genome shotgun (WGS) entry which is preliminary data.</text>
</comment>
<evidence type="ECO:0000313" key="4">
    <source>
        <dbReference type="EMBL" id="CAF1114174.1"/>
    </source>
</evidence>
<proteinExistence type="predicted"/>
<organism evidence="3 5">
    <name type="scientific">Rotaria sordida</name>
    <dbReference type="NCBI Taxonomy" id="392033"/>
    <lineage>
        <taxon>Eukaryota</taxon>
        <taxon>Metazoa</taxon>
        <taxon>Spiralia</taxon>
        <taxon>Gnathifera</taxon>
        <taxon>Rotifera</taxon>
        <taxon>Eurotatoria</taxon>
        <taxon>Bdelloidea</taxon>
        <taxon>Philodinida</taxon>
        <taxon>Philodinidae</taxon>
        <taxon>Rotaria</taxon>
    </lineage>
</organism>
<keyword evidence="1" id="KW-0175">Coiled coil</keyword>
<feature type="region of interest" description="Disordered" evidence="2">
    <location>
        <begin position="1"/>
        <end position="34"/>
    </location>
</feature>
<dbReference type="AlphaFoldDB" id="A0A814HRB8"/>
<dbReference type="Pfam" id="PF21071">
    <property type="entry name" value="LARP1_HEAT"/>
    <property type="match status" value="1"/>
</dbReference>
<dbReference type="GO" id="GO:0048255">
    <property type="term" value="P:mRNA stabilization"/>
    <property type="evidence" value="ECO:0007669"/>
    <property type="project" value="InterPro"/>
</dbReference>
<gene>
    <name evidence="4" type="ORF">JXQ802_LOCUS19854</name>
    <name evidence="3" type="ORF">PYM288_LOCUS15201</name>
</gene>
<feature type="compositionally biased region" description="Polar residues" evidence="2">
    <location>
        <begin position="1"/>
        <end position="10"/>
    </location>
</feature>
<evidence type="ECO:0000313" key="3">
    <source>
        <dbReference type="EMBL" id="CAF1012879.1"/>
    </source>
</evidence>
<sequence length="186" mass="21892">MKNAETQHTNEQGEHGFVTNQRQSKRQSKRQPATTIHDLAFTDDIALFETRDKQSTIRQTMTELRDNYEKAQRKLERADANLKKRCQLYRLEKFWAFLIYSRQKPKIHPKLEEILKDYKNLEDLHVDDASFPQQFFPKKSNYTPEAIAVAVAKNSDTSNSLKLNGKQYLNGAKLYTRFVFLLFCLK</sequence>
<evidence type="ECO:0000256" key="2">
    <source>
        <dbReference type="SAM" id="MobiDB-lite"/>
    </source>
</evidence>
<evidence type="ECO:0000313" key="6">
    <source>
        <dbReference type="Proteomes" id="UP000663870"/>
    </source>
</evidence>
<dbReference type="GO" id="GO:0000339">
    <property type="term" value="F:RNA cap binding"/>
    <property type="evidence" value="ECO:0007669"/>
    <property type="project" value="InterPro"/>
</dbReference>
<evidence type="ECO:0000256" key="1">
    <source>
        <dbReference type="SAM" id="Coils"/>
    </source>
</evidence>
<dbReference type="InterPro" id="IPR006607">
    <property type="entry name" value="DM15"/>
</dbReference>
<feature type="coiled-coil region" evidence="1">
    <location>
        <begin position="54"/>
        <end position="88"/>
    </location>
</feature>
<reference evidence="3" key="1">
    <citation type="submission" date="2021-02" db="EMBL/GenBank/DDBJ databases">
        <authorList>
            <person name="Nowell W R."/>
        </authorList>
    </citation>
    <scope>NUCLEOTIDE SEQUENCE</scope>
</reference>
<dbReference type="Proteomes" id="UP000663870">
    <property type="component" value="Unassembled WGS sequence"/>
</dbReference>
<accession>A0A814HRB8</accession>
<keyword evidence="6" id="KW-1185">Reference proteome</keyword>